<evidence type="ECO:0000259" key="1">
    <source>
        <dbReference type="Pfam" id="PF01548"/>
    </source>
</evidence>
<dbReference type="PANTHER" id="PTHR33055">
    <property type="entry name" value="TRANSPOSASE FOR INSERTION SEQUENCE ELEMENT IS1111A"/>
    <property type="match status" value="1"/>
</dbReference>
<name>A0A5A5TJR2_9CHLR</name>
<accession>A0A5A5TJR2</accession>
<dbReference type="InterPro" id="IPR002525">
    <property type="entry name" value="Transp_IS110-like_N"/>
</dbReference>
<dbReference type="GO" id="GO:0006313">
    <property type="term" value="P:DNA transposition"/>
    <property type="evidence" value="ECO:0007669"/>
    <property type="project" value="InterPro"/>
</dbReference>
<dbReference type="InterPro" id="IPR047650">
    <property type="entry name" value="Transpos_IS110"/>
</dbReference>
<dbReference type="OrthoDB" id="140531at2"/>
<dbReference type="RefSeq" id="WP_149404100.1">
    <property type="nucleotide sequence ID" value="NZ_BIXY01000101.1"/>
</dbReference>
<dbReference type="AlphaFoldDB" id="A0A5A5TJR2"/>
<dbReference type="InterPro" id="IPR003346">
    <property type="entry name" value="Transposase_20"/>
</dbReference>
<proteinExistence type="predicted"/>
<feature type="domain" description="Transposase IS110-like N-terminal" evidence="1">
    <location>
        <begin position="9"/>
        <end position="155"/>
    </location>
</feature>
<dbReference type="GO" id="GO:0003677">
    <property type="term" value="F:DNA binding"/>
    <property type="evidence" value="ECO:0007669"/>
    <property type="project" value="InterPro"/>
</dbReference>
<protein>
    <submittedName>
        <fullName evidence="3">IS110 family transposase</fullName>
    </submittedName>
</protein>
<organism evidence="3 4">
    <name type="scientific">Dictyobacter arantiisoli</name>
    <dbReference type="NCBI Taxonomy" id="2014874"/>
    <lineage>
        <taxon>Bacteria</taxon>
        <taxon>Bacillati</taxon>
        <taxon>Chloroflexota</taxon>
        <taxon>Ktedonobacteria</taxon>
        <taxon>Ktedonobacterales</taxon>
        <taxon>Dictyobacteraceae</taxon>
        <taxon>Dictyobacter</taxon>
    </lineage>
</organism>
<dbReference type="Pfam" id="PF01548">
    <property type="entry name" value="DEDD_Tnp_IS110"/>
    <property type="match status" value="1"/>
</dbReference>
<dbReference type="EMBL" id="BIXY01000101">
    <property type="protein sequence ID" value="GCF11263.1"/>
    <property type="molecule type" value="Genomic_DNA"/>
</dbReference>
<evidence type="ECO:0000259" key="2">
    <source>
        <dbReference type="Pfam" id="PF02371"/>
    </source>
</evidence>
<feature type="domain" description="Transposase IS116/IS110/IS902 C-terminal" evidence="2">
    <location>
        <begin position="252"/>
        <end position="339"/>
    </location>
</feature>
<dbReference type="Proteomes" id="UP000322530">
    <property type="component" value="Unassembled WGS sequence"/>
</dbReference>
<gene>
    <name evidence="3" type="ORF">KDI_48270</name>
</gene>
<dbReference type="PANTHER" id="PTHR33055:SF15">
    <property type="entry name" value="TRANSPOSASE-RELATED"/>
    <property type="match status" value="1"/>
</dbReference>
<dbReference type="NCBIfam" id="NF033542">
    <property type="entry name" value="transpos_IS110"/>
    <property type="match status" value="1"/>
</dbReference>
<sequence length="412" mass="46126">MEILYPRCAGLDVHKKSLVACILLPDAQGHQCKQFHSFSTMLSDLQRLRDLLTSLRVTHVAMESTGVFWKPIYNVLEDHFTLLVVNAQHIKAVPGRKTDSKDAEWIADLLQHGLLRPSFVPSRQQRDLRELTRYRTSLVQERARTILRLQKILEDANLKLASVVSDLTGTSAHAILHALLDGTTDPSVLAQLACGRLRSKRDLLEQALAGTLRPHHRFLVTEQLALIDALDDSIEHLCTQIAELMRPFEDLCTLLCTIPGIGRRTAEILLAELGPDMTHFPSARHLASWAGMCPGNRQSAGKRLKSPMRKGNPWLRSALVEAAHAAARSSSTYLSAQYQRLAARRGANKATVALGHTLLVIIYQILSKKEVYHDLGSNYFDEHDRQAVQKRLVRRLETLGYQVQLTIAATDT</sequence>
<dbReference type="GO" id="GO:0004803">
    <property type="term" value="F:transposase activity"/>
    <property type="evidence" value="ECO:0007669"/>
    <property type="project" value="InterPro"/>
</dbReference>
<keyword evidence="4" id="KW-1185">Reference proteome</keyword>
<evidence type="ECO:0000313" key="4">
    <source>
        <dbReference type="Proteomes" id="UP000322530"/>
    </source>
</evidence>
<evidence type="ECO:0000313" key="3">
    <source>
        <dbReference type="EMBL" id="GCF11263.1"/>
    </source>
</evidence>
<dbReference type="Pfam" id="PF02371">
    <property type="entry name" value="Transposase_20"/>
    <property type="match status" value="1"/>
</dbReference>
<comment type="caution">
    <text evidence="3">The sequence shown here is derived from an EMBL/GenBank/DDBJ whole genome shotgun (WGS) entry which is preliminary data.</text>
</comment>
<reference evidence="3 4" key="1">
    <citation type="submission" date="2019-01" db="EMBL/GenBank/DDBJ databases">
        <title>Draft genome sequence of Dictyobacter sp. Uno17.</title>
        <authorList>
            <person name="Wang C.M."/>
            <person name="Zheng Y."/>
            <person name="Sakai Y."/>
            <person name="Abe K."/>
            <person name="Yokota A."/>
            <person name="Yabe S."/>
        </authorList>
    </citation>
    <scope>NUCLEOTIDE SEQUENCE [LARGE SCALE GENOMIC DNA]</scope>
    <source>
        <strain evidence="3 4">Uno17</strain>
    </source>
</reference>